<evidence type="ECO:0000256" key="1">
    <source>
        <dbReference type="SAM" id="MobiDB-lite"/>
    </source>
</evidence>
<dbReference type="AlphaFoldDB" id="A0A1H0T934"/>
<dbReference type="OrthoDB" id="9815163at2"/>
<reference evidence="2 3" key="1">
    <citation type="submission" date="2016-10" db="EMBL/GenBank/DDBJ databases">
        <authorList>
            <person name="de Groot N.N."/>
        </authorList>
    </citation>
    <scope>NUCLEOTIDE SEQUENCE [LARGE SCALE GENOMIC DNA]</scope>
    <source>
        <strain evidence="3">P4-7,KCTC 19426,CECT 7604</strain>
    </source>
</reference>
<evidence type="ECO:0000313" key="2">
    <source>
        <dbReference type="EMBL" id="SDP50301.1"/>
    </source>
</evidence>
<dbReference type="Proteomes" id="UP000198741">
    <property type="component" value="Chromosome I"/>
</dbReference>
<name>A0A1H0T934_9ACTN</name>
<dbReference type="EMBL" id="LT629710">
    <property type="protein sequence ID" value="SDP50301.1"/>
    <property type="molecule type" value="Genomic_DNA"/>
</dbReference>
<gene>
    <name evidence="2" type="ORF">SAMN04515671_4524</name>
</gene>
<organism evidence="2 3">
    <name type="scientific">Nakamurella panacisegetis</name>
    <dbReference type="NCBI Taxonomy" id="1090615"/>
    <lineage>
        <taxon>Bacteria</taxon>
        <taxon>Bacillati</taxon>
        <taxon>Actinomycetota</taxon>
        <taxon>Actinomycetes</taxon>
        <taxon>Nakamurellales</taxon>
        <taxon>Nakamurellaceae</taxon>
        <taxon>Nakamurella</taxon>
    </lineage>
</organism>
<proteinExistence type="predicted"/>
<keyword evidence="3" id="KW-1185">Reference proteome</keyword>
<evidence type="ECO:0000313" key="3">
    <source>
        <dbReference type="Proteomes" id="UP000198741"/>
    </source>
</evidence>
<feature type="compositionally biased region" description="Basic and acidic residues" evidence="1">
    <location>
        <begin position="34"/>
        <end position="45"/>
    </location>
</feature>
<protein>
    <submittedName>
        <fullName evidence="2">Uncharacterized protein</fullName>
    </submittedName>
</protein>
<accession>A0A1H0T934</accession>
<sequence>MSDRPELHPGTGHPTRAVANPNRIIVSANGRAIAKSERARGRQESNDPAMP</sequence>
<dbReference type="RefSeq" id="WP_157695633.1">
    <property type="nucleotide sequence ID" value="NZ_LT629710.1"/>
</dbReference>
<feature type="region of interest" description="Disordered" evidence="1">
    <location>
        <begin position="1"/>
        <end position="51"/>
    </location>
</feature>